<protein>
    <submittedName>
        <fullName evidence="4">N-carbamoylputrescine amidase</fullName>
        <ecNumber evidence="4">3.5.1.53</ecNumber>
    </submittedName>
</protein>
<dbReference type="InterPro" id="IPR003010">
    <property type="entry name" value="C-N_Hydrolase"/>
</dbReference>
<dbReference type="InterPro" id="IPR036526">
    <property type="entry name" value="C-N_Hydrolase_sf"/>
</dbReference>
<dbReference type="PANTHER" id="PTHR43674">
    <property type="entry name" value="NITRILASE C965.09-RELATED"/>
    <property type="match status" value="1"/>
</dbReference>
<dbReference type="Pfam" id="PF00795">
    <property type="entry name" value="CN_hydrolase"/>
    <property type="match status" value="1"/>
</dbReference>
<organism evidence="4 5">
    <name type="scientific">Anaerovorax odorimutans</name>
    <dbReference type="NCBI Taxonomy" id="109327"/>
    <lineage>
        <taxon>Bacteria</taxon>
        <taxon>Bacillati</taxon>
        <taxon>Bacillota</taxon>
        <taxon>Clostridia</taxon>
        <taxon>Peptostreptococcales</taxon>
        <taxon>Anaerovoracaceae</taxon>
        <taxon>Anaerovorax</taxon>
    </lineage>
</organism>
<keyword evidence="5" id="KW-1185">Reference proteome</keyword>
<evidence type="ECO:0000313" key="4">
    <source>
        <dbReference type="EMBL" id="MCQ4636604.1"/>
    </source>
</evidence>
<evidence type="ECO:0000256" key="1">
    <source>
        <dbReference type="ARBA" id="ARBA00022801"/>
    </source>
</evidence>
<evidence type="ECO:0000313" key="5">
    <source>
        <dbReference type="Proteomes" id="UP001524502"/>
    </source>
</evidence>
<feature type="domain" description="CN hydrolase" evidence="3">
    <location>
        <begin position="4"/>
        <end position="263"/>
    </location>
</feature>
<dbReference type="PROSITE" id="PS50263">
    <property type="entry name" value="CN_HYDROLASE"/>
    <property type="match status" value="1"/>
</dbReference>
<dbReference type="Proteomes" id="UP001524502">
    <property type="component" value="Unassembled WGS sequence"/>
</dbReference>
<comment type="caution">
    <text evidence="4">The sequence shown here is derived from an EMBL/GenBank/DDBJ whole genome shotgun (WGS) entry which is preliminary data.</text>
</comment>
<gene>
    <name evidence="4" type="primary">aguB</name>
    <name evidence="4" type="ORF">NE619_07670</name>
</gene>
<dbReference type="NCBIfam" id="TIGR03381">
    <property type="entry name" value="agmatine_aguB"/>
    <property type="match status" value="1"/>
</dbReference>
<dbReference type="EMBL" id="JANFXK010000007">
    <property type="protein sequence ID" value="MCQ4636604.1"/>
    <property type="molecule type" value="Genomic_DNA"/>
</dbReference>
<name>A0ABT1RN37_9FIRM</name>
<dbReference type="InterPro" id="IPR017755">
    <property type="entry name" value="N-carbamoylputrescine_amidase"/>
</dbReference>
<reference evidence="4 5" key="1">
    <citation type="submission" date="2022-06" db="EMBL/GenBank/DDBJ databases">
        <title>Isolation of gut microbiota from human fecal samples.</title>
        <authorList>
            <person name="Pamer E.G."/>
            <person name="Barat B."/>
            <person name="Waligurski E."/>
            <person name="Medina S."/>
            <person name="Paddock L."/>
            <person name="Mostad J."/>
        </authorList>
    </citation>
    <scope>NUCLEOTIDE SEQUENCE [LARGE SCALE GENOMIC DNA]</scope>
    <source>
        <strain evidence="4 5">SL.3.17</strain>
    </source>
</reference>
<comment type="similarity">
    <text evidence="2">Belongs to the carbon-nitrogen hydrolase superfamily.</text>
</comment>
<dbReference type="SUPFAM" id="SSF56317">
    <property type="entry name" value="Carbon-nitrogen hydrolase"/>
    <property type="match status" value="1"/>
</dbReference>
<dbReference type="PANTHER" id="PTHR43674:SF2">
    <property type="entry name" value="BETA-UREIDOPROPIONASE"/>
    <property type="match status" value="1"/>
</dbReference>
<evidence type="ECO:0000259" key="3">
    <source>
        <dbReference type="PROSITE" id="PS50263"/>
    </source>
</evidence>
<accession>A0ABT1RN37</accession>
<dbReference type="EC" id="3.5.1.53" evidence="4"/>
<dbReference type="RefSeq" id="WP_256131800.1">
    <property type="nucleotide sequence ID" value="NZ_JANFXK010000007.1"/>
</dbReference>
<dbReference type="Gene3D" id="3.60.110.10">
    <property type="entry name" value="Carbon-nitrogen hydrolase"/>
    <property type="match status" value="1"/>
</dbReference>
<proteinExistence type="inferred from homology"/>
<keyword evidence="1 4" id="KW-0378">Hydrolase</keyword>
<sequence>MKKVTVAATQMVCEKDPKTNADNAEKLIRQAAARGANIIQIQELFETQYFAQVVDYENLKLARPAEGHPLIRRFSQLAKELNVVLPISFYEESGCCRFNSVMVIDADGTNLGIYRKTHIPDDPGYYEKFYFSPGNTGFKVWDTKFAKIGIGICWDQWFPETARSMALMGAEILLYPTAIGTFAVPEPELADQPDDYDHWQNTMLGHAAANMVPVVASNRIGVEKMGTTAIRFWGASFISDNRGNKIAEADTKTETVLTASFDLDELAAYRREVCVFRDRRPECYGTLLTLDGKTKNF</sequence>
<evidence type="ECO:0000256" key="2">
    <source>
        <dbReference type="ARBA" id="ARBA00034122"/>
    </source>
</evidence>
<dbReference type="InterPro" id="IPR050345">
    <property type="entry name" value="Aliph_Amidase/BUP"/>
</dbReference>
<dbReference type="GO" id="GO:0050126">
    <property type="term" value="F:N-carbamoylputrescine amidase activity"/>
    <property type="evidence" value="ECO:0007669"/>
    <property type="project" value="UniProtKB-EC"/>
</dbReference>
<dbReference type="CDD" id="cd07573">
    <property type="entry name" value="CPA"/>
    <property type="match status" value="1"/>
</dbReference>